<keyword evidence="1" id="KW-0812">Transmembrane</keyword>
<dbReference type="KEGG" id="dfa:DFA_08887"/>
<reference evidence="3" key="1">
    <citation type="journal article" date="2011" name="Genome Res.">
        <title>Phylogeny-wide analysis of social amoeba genomes highlights ancient origins for complex intercellular communication.</title>
        <authorList>
            <person name="Heidel A.J."/>
            <person name="Lawal H.M."/>
            <person name="Felder M."/>
            <person name="Schilde C."/>
            <person name="Helps N.R."/>
            <person name="Tunggal B."/>
            <person name="Rivero F."/>
            <person name="John U."/>
            <person name="Schleicher M."/>
            <person name="Eichinger L."/>
            <person name="Platzer M."/>
            <person name="Noegel A.A."/>
            <person name="Schaap P."/>
            <person name="Gloeckner G."/>
        </authorList>
    </citation>
    <scope>NUCLEOTIDE SEQUENCE [LARGE SCALE GENOMIC DNA]</scope>
    <source>
        <strain evidence="3">SH3</strain>
    </source>
</reference>
<feature type="transmembrane region" description="Helical" evidence="1">
    <location>
        <begin position="48"/>
        <end position="69"/>
    </location>
</feature>
<keyword evidence="1" id="KW-0472">Membrane</keyword>
<keyword evidence="3" id="KW-1185">Reference proteome</keyword>
<sequence length="163" mass="19010">MIAAVYSRHENLRAHSSLLAVPKSRGKPNKQIILHQFSRQPFFKMNKLYFQINLIILLFIFFLSNNCIVQSYEISKIEQNEKTLYIHFSPQHMIWFKSELEFNGSKLDIKPYCSQNGISPMVCHLDFVPECDTVRLFGTPGIGSTNLKFMRSFNCTSTFLNKY</sequence>
<name>F4Q4U0_CACFS</name>
<dbReference type="EMBL" id="GL883021">
    <property type="protein sequence ID" value="EGG17886.1"/>
    <property type="molecule type" value="Genomic_DNA"/>
</dbReference>
<dbReference type="AlphaFoldDB" id="F4Q4U0"/>
<evidence type="ECO:0000313" key="2">
    <source>
        <dbReference type="EMBL" id="EGG17886.1"/>
    </source>
</evidence>
<dbReference type="GeneID" id="14869976"/>
<proteinExistence type="predicted"/>
<protein>
    <submittedName>
        <fullName evidence="2">Uncharacterized protein</fullName>
    </submittedName>
</protein>
<evidence type="ECO:0000256" key="1">
    <source>
        <dbReference type="SAM" id="Phobius"/>
    </source>
</evidence>
<keyword evidence="1" id="KW-1133">Transmembrane helix</keyword>
<dbReference type="Proteomes" id="UP000007797">
    <property type="component" value="Unassembled WGS sequence"/>
</dbReference>
<dbReference type="RefSeq" id="XP_004356370.1">
    <property type="nucleotide sequence ID" value="XM_004356317.1"/>
</dbReference>
<gene>
    <name evidence="2" type="ORF">DFA_08887</name>
</gene>
<accession>F4Q4U0</accession>
<evidence type="ECO:0000313" key="3">
    <source>
        <dbReference type="Proteomes" id="UP000007797"/>
    </source>
</evidence>
<organism evidence="2 3">
    <name type="scientific">Cavenderia fasciculata</name>
    <name type="common">Slime mold</name>
    <name type="synonym">Dictyostelium fasciculatum</name>
    <dbReference type="NCBI Taxonomy" id="261658"/>
    <lineage>
        <taxon>Eukaryota</taxon>
        <taxon>Amoebozoa</taxon>
        <taxon>Evosea</taxon>
        <taxon>Eumycetozoa</taxon>
        <taxon>Dictyostelia</taxon>
        <taxon>Acytosteliales</taxon>
        <taxon>Cavenderiaceae</taxon>
        <taxon>Cavenderia</taxon>
    </lineage>
</organism>